<dbReference type="AlphaFoldDB" id="A0A915DKV8"/>
<protein>
    <submittedName>
        <fullName evidence="4">Nudix hydrolase domain-containing protein</fullName>
    </submittedName>
</protein>
<evidence type="ECO:0000259" key="2">
    <source>
        <dbReference type="Pfam" id="PF00293"/>
    </source>
</evidence>
<name>A0A915DKV8_9BILA</name>
<dbReference type="WBParaSite" id="jg20652">
    <property type="protein sequence ID" value="jg20652"/>
    <property type="gene ID" value="jg20652"/>
</dbReference>
<organism evidence="3 4">
    <name type="scientific">Ditylenchus dipsaci</name>
    <dbReference type="NCBI Taxonomy" id="166011"/>
    <lineage>
        <taxon>Eukaryota</taxon>
        <taxon>Metazoa</taxon>
        <taxon>Ecdysozoa</taxon>
        <taxon>Nematoda</taxon>
        <taxon>Chromadorea</taxon>
        <taxon>Rhabditida</taxon>
        <taxon>Tylenchina</taxon>
        <taxon>Tylenchomorpha</taxon>
        <taxon>Sphaerularioidea</taxon>
        <taxon>Anguinidae</taxon>
        <taxon>Anguininae</taxon>
        <taxon>Ditylenchus</taxon>
    </lineage>
</organism>
<dbReference type="SUPFAM" id="SSF55811">
    <property type="entry name" value="Nudix"/>
    <property type="match status" value="1"/>
</dbReference>
<evidence type="ECO:0000313" key="4">
    <source>
        <dbReference type="WBParaSite" id="jg20652"/>
    </source>
</evidence>
<evidence type="ECO:0000256" key="1">
    <source>
        <dbReference type="SAM" id="MobiDB-lite"/>
    </source>
</evidence>
<keyword evidence="3" id="KW-1185">Reference proteome</keyword>
<evidence type="ECO:0000313" key="3">
    <source>
        <dbReference type="Proteomes" id="UP000887574"/>
    </source>
</evidence>
<accession>A0A915DKV8</accession>
<feature type="compositionally biased region" description="Basic residues" evidence="1">
    <location>
        <begin position="1"/>
        <end position="11"/>
    </location>
</feature>
<feature type="region of interest" description="Disordered" evidence="1">
    <location>
        <begin position="1"/>
        <end position="32"/>
    </location>
</feature>
<dbReference type="Proteomes" id="UP000887574">
    <property type="component" value="Unplaced"/>
</dbReference>
<proteinExistence type="predicted"/>
<dbReference type="Gene3D" id="3.90.79.10">
    <property type="entry name" value="Nucleoside Triphosphate Pyrophosphohydrolase"/>
    <property type="match status" value="1"/>
</dbReference>
<dbReference type="InterPro" id="IPR000086">
    <property type="entry name" value="NUDIX_hydrolase_dom"/>
</dbReference>
<reference evidence="4" key="1">
    <citation type="submission" date="2022-11" db="UniProtKB">
        <authorList>
            <consortium name="WormBaseParasite"/>
        </authorList>
    </citation>
    <scope>IDENTIFICATION</scope>
</reference>
<feature type="domain" description="Nudix hydrolase" evidence="2">
    <location>
        <begin position="185"/>
        <end position="214"/>
    </location>
</feature>
<sequence>MSSPIRKKKRAASPILSSSPSKHPNESAPKPVIASTSKVFSQVVKKPVIQESPYINRINSTLGYHINRLSPVQKFREAISWHRRKEQPAAVHKLKVAMNNPVSACNQEGLIYKMHHSASSTTWTHLGISERLVAISYVTHYRKDDNSKKFKLVVEQRNYNLDAEHRALNPMEEQVLKAEDCLANARTWALPGGMVDPNETPKEGAEREFIEEALGILNDDKKTEESNKKDQQTKENIKQLWKSGQLIYKGYAHGSRTQTVLGWRPLYFSIIMSLR</sequence>
<dbReference type="Pfam" id="PF00293">
    <property type="entry name" value="NUDIX"/>
    <property type="match status" value="1"/>
</dbReference>
<dbReference type="InterPro" id="IPR015797">
    <property type="entry name" value="NUDIX_hydrolase-like_dom_sf"/>
</dbReference>